<feature type="compositionally biased region" description="Basic and acidic residues" evidence="1">
    <location>
        <begin position="23"/>
        <end position="32"/>
    </location>
</feature>
<sequence length="150" mass="16025">MSNVHTGLHRIENETGTPPDEADTVRTSRNEQNRPNSPDRAARGRPDKPNGCGNHADRSSANGCVNETDGSKNHPGMPNMHTRAITPANEAGNISTHPNEPKTRNSPSRGAKQHSHESNGFGDTTNLSSGRRDSHSVGNDTGTAANEMEI</sequence>
<evidence type="ECO:0000313" key="3">
    <source>
        <dbReference type="Proteomes" id="UP000053989"/>
    </source>
</evidence>
<feature type="compositionally biased region" description="Polar residues" evidence="1">
    <location>
        <begin position="92"/>
        <end position="108"/>
    </location>
</feature>
<dbReference type="Proteomes" id="UP000053989">
    <property type="component" value="Unassembled WGS sequence"/>
</dbReference>
<protein>
    <submittedName>
        <fullName evidence="2">Uncharacterized protein</fullName>
    </submittedName>
</protein>
<dbReference type="HOGENOM" id="CLU_1744994_0_0_1"/>
<accession>A0A0C2ZBI0</accession>
<evidence type="ECO:0000256" key="1">
    <source>
        <dbReference type="SAM" id="MobiDB-lite"/>
    </source>
</evidence>
<feature type="region of interest" description="Disordered" evidence="1">
    <location>
        <begin position="1"/>
        <end position="150"/>
    </location>
</feature>
<gene>
    <name evidence="2" type="ORF">SCLCIDRAFT_1225377</name>
</gene>
<reference evidence="3" key="2">
    <citation type="submission" date="2015-01" db="EMBL/GenBank/DDBJ databases">
        <title>Evolutionary Origins and Diversification of the Mycorrhizal Mutualists.</title>
        <authorList>
            <consortium name="DOE Joint Genome Institute"/>
            <consortium name="Mycorrhizal Genomics Consortium"/>
            <person name="Kohler A."/>
            <person name="Kuo A."/>
            <person name="Nagy L.G."/>
            <person name="Floudas D."/>
            <person name="Copeland A."/>
            <person name="Barry K.W."/>
            <person name="Cichocki N."/>
            <person name="Veneault-Fourrey C."/>
            <person name="LaButti K."/>
            <person name="Lindquist E.A."/>
            <person name="Lipzen A."/>
            <person name="Lundell T."/>
            <person name="Morin E."/>
            <person name="Murat C."/>
            <person name="Riley R."/>
            <person name="Ohm R."/>
            <person name="Sun H."/>
            <person name="Tunlid A."/>
            <person name="Henrissat B."/>
            <person name="Grigoriev I.V."/>
            <person name="Hibbett D.S."/>
            <person name="Martin F."/>
        </authorList>
    </citation>
    <scope>NUCLEOTIDE SEQUENCE [LARGE SCALE GENOMIC DNA]</scope>
    <source>
        <strain evidence="3">Foug A</strain>
    </source>
</reference>
<proteinExistence type="predicted"/>
<organism evidence="2 3">
    <name type="scientific">Scleroderma citrinum Foug A</name>
    <dbReference type="NCBI Taxonomy" id="1036808"/>
    <lineage>
        <taxon>Eukaryota</taxon>
        <taxon>Fungi</taxon>
        <taxon>Dikarya</taxon>
        <taxon>Basidiomycota</taxon>
        <taxon>Agaricomycotina</taxon>
        <taxon>Agaricomycetes</taxon>
        <taxon>Agaricomycetidae</taxon>
        <taxon>Boletales</taxon>
        <taxon>Sclerodermatineae</taxon>
        <taxon>Sclerodermataceae</taxon>
        <taxon>Scleroderma</taxon>
    </lineage>
</organism>
<dbReference type="EMBL" id="KN822452">
    <property type="protein sequence ID" value="KIM50402.1"/>
    <property type="molecule type" value="Genomic_DNA"/>
</dbReference>
<dbReference type="AlphaFoldDB" id="A0A0C2ZBI0"/>
<keyword evidence="3" id="KW-1185">Reference proteome</keyword>
<evidence type="ECO:0000313" key="2">
    <source>
        <dbReference type="EMBL" id="KIM50402.1"/>
    </source>
</evidence>
<name>A0A0C2ZBI0_9AGAM</name>
<reference evidence="2 3" key="1">
    <citation type="submission" date="2014-04" db="EMBL/GenBank/DDBJ databases">
        <authorList>
            <consortium name="DOE Joint Genome Institute"/>
            <person name="Kuo A."/>
            <person name="Kohler A."/>
            <person name="Nagy L.G."/>
            <person name="Floudas D."/>
            <person name="Copeland A."/>
            <person name="Barry K.W."/>
            <person name="Cichocki N."/>
            <person name="Veneault-Fourrey C."/>
            <person name="LaButti K."/>
            <person name="Lindquist E.A."/>
            <person name="Lipzen A."/>
            <person name="Lundell T."/>
            <person name="Morin E."/>
            <person name="Murat C."/>
            <person name="Sun H."/>
            <person name="Tunlid A."/>
            <person name="Henrissat B."/>
            <person name="Grigoriev I.V."/>
            <person name="Hibbett D.S."/>
            <person name="Martin F."/>
            <person name="Nordberg H.P."/>
            <person name="Cantor M.N."/>
            <person name="Hua S.X."/>
        </authorList>
    </citation>
    <scope>NUCLEOTIDE SEQUENCE [LARGE SCALE GENOMIC DNA]</scope>
    <source>
        <strain evidence="2 3">Foug A</strain>
    </source>
</reference>
<dbReference type="InParanoid" id="A0A0C2ZBI0"/>
<feature type="non-terminal residue" evidence="2">
    <location>
        <position position="150"/>
    </location>
</feature>